<name>A0A1G4Q6G9_9BACL</name>
<protein>
    <recommendedName>
        <fullName evidence="3">Penicillinase repressor</fullName>
    </recommendedName>
</protein>
<evidence type="ECO:0000313" key="1">
    <source>
        <dbReference type="EMBL" id="SCW40077.1"/>
    </source>
</evidence>
<evidence type="ECO:0000313" key="2">
    <source>
        <dbReference type="Proteomes" id="UP000198601"/>
    </source>
</evidence>
<sequence>MTDVEKKVLRILWNQYKTAWVRPDVKRISWLSGRTVEQLRKIVLCLVKDGYVEVRRDELRVIQGLEQKAPQKTAMELRID</sequence>
<accession>A0A1G4Q6G9</accession>
<keyword evidence="2" id="KW-1185">Reference proteome</keyword>
<evidence type="ECO:0008006" key="3">
    <source>
        <dbReference type="Google" id="ProtNLM"/>
    </source>
</evidence>
<dbReference type="STRING" id="624147.SAMN04487970_1005171"/>
<dbReference type="RefSeq" id="WP_090668075.1">
    <property type="nucleotide sequence ID" value="NZ_FMTT01000005.1"/>
</dbReference>
<proteinExistence type="predicted"/>
<gene>
    <name evidence="1" type="ORF">SAMN04487970_1005171</name>
</gene>
<dbReference type="AlphaFoldDB" id="A0A1G4Q6G9"/>
<reference evidence="2" key="1">
    <citation type="submission" date="2016-10" db="EMBL/GenBank/DDBJ databases">
        <authorList>
            <person name="Varghese N."/>
            <person name="Submissions S."/>
        </authorList>
    </citation>
    <scope>NUCLEOTIDE SEQUENCE [LARGE SCALE GENOMIC DNA]</scope>
    <source>
        <strain evidence="2">CGMCC 1.8946</strain>
    </source>
</reference>
<dbReference type="Proteomes" id="UP000198601">
    <property type="component" value="Unassembled WGS sequence"/>
</dbReference>
<organism evidence="1 2">
    <name type="scientific">Paenibacillus tianmuensis</name>
    <dbReference type="NCBI Taxonomy" id="624147"/>
    <lineage>
        <taxon>Bacteria</taxon>
        <taxon>Bacillati</taxon>
        <taxon>Bacillota</taxon>
        <taxon>Bacilli</taxon>
        <taxon>Bacillales</taxon>
        <taxon>Paenibacillaceae</taxon>
        <taxon>Paenibacillus</taxon>
    </lineage>
</organism>
<dbReference type="OrthoDB" id="2680308at2"/>
<dbReference type="EMBL" id="FMTT01000005">
    <property type="protein sequence ID" value="SCW40077.1"/>
    <property type="molecule type" value="Genomic_DNA"/>
</dbReference>